<protein>
    <recommendedName>
        <fullName evidence="2">Tripartite motif-containing protein 54</fullName>
    </recommendedName>
</protein>
<dbReference type="Gene3D" id="3.30.40.10">
    <property type="entry name" value="Zinc/RING finger domain, C3HC4 (zinc finger)"/>
    <property type="match status" value="1"/>
</dbReference>
<evidence type="ECO:0000256" key="4">
    <source>
        <dbReference type="ARBA" id="ARBA00022723"/>
    </source>
</evidence>
<dbReference type="EMBL" id="JAAWVQ010166974">
    <property type="protein sequence ID" value="MBN3287537.1"/>
    <property type="molecule type" value="Genomic_DNA"/>
</dbReference>
<evidence type="ECO:0000259" key="8">
    <source>
        <dbReference type="PROSITE" id="PS50089"/>
    </source>
</evidence>
<feature type="non-terminal residue" evidence="10">
    <location>
        <position position="550"/>
    </location>
</feature>
<dbReference type="PROSITE" id="PS00518">
    <property type="entry name" value="ZF_RING_1"/>
    <property type="match status" value="1"/>
</dbReference>
<feature type="non-terminal residue" evidence="10">
    <location>
        <position position="1"/>
    </location>
</feature>
<accession>A0ABS2YLQ8</accession>
<evidence type="ECO:0000256" key="7">
    <source>
        <dbReference type="PROSITE-ProRule" id="PRU00024"/>
    </source>
</evidence>
<dbReference type="Gene3D" id="3.30.160.60">
    <property type="entry name" value="Classic Zinc Finger"/>
    <property type="match status" value="1"/>
</dbReference>
<evidence type="ECO:0000256" key="5">
    <source>
        <dbReference type="ARBA" id="ARBA00022771"/>
    </source>
</evidence>
<dbReference type="CDD" id="cd19833">
    <property type="entry name" value="Bbox2_MuRF3_C-II"/>
    <property type="match status" value="1"/>
</dbReference>
<proteinExistence type="predicted"/>
<reference evidence="10" key="1">
    <citation type="journal article" date="2021" name="Cell">
        <title>Tracing the genetic footprints of vertebrate landing in non-teleost ray-finned fishes.</title>
        <authorList>
            <person name="Bi X."/>
            <person name="Wang K."/>
            <person name="Yang L."/>
            <person name="Pan H."/>
            <person name="Jiang H."/>
            <person name="Wei Q."/>
            <person name="Fang M."/>
            <person name="Yu H."/>
            <person name="Zhu C."/>
            <person name="Cai Y."/>
            <person name="He Y."/>
            <person name="Gan X."/>
            <person name="Zeng H."/>
            <person name="Yu D."/>
            <person name="Zhu Y."/>
            <person name="Jiang H."/>
            <person name="Qiu Q."/>
            <person name="Yang H."/>
            <person name="Zhang Y.E."/>
            <person name="Wang W."/>
            <person name="Zhu M."/>
            <person name="He S."/>
            <person name="Zhang G."/>
        </authorList>
    </citation>
    <scope>NUCLEOTIDE SEQUENCE</scope>
    <source>
        <strain evidence="10">Pddl_001</strain>
    </source>
</reference>
<dbReference type="InterPro" id="IPR001841">
    <property type="entry name" value="Znf_RING"/>
</dbReference>
<keyword evidence="5 7" id="KW-0863">Zinc-finger</keyword>
<dbReference type="PANTHER" id="PTHR24103">
    <property type="entry name" value="E3 UBIQUITIN-PROTEIN LIGASE TRIM"/>
    <property type="match status" value="1"/>
</dbReference>
<keyword evidence="10" id="KW-0436">Ligase</keyword>
<evidence type="ECO:0000256" key="6">
    <source>
        <dbReference type="ARBA" id="ARBA00022833"/>
    </source>
</evidence>
<dbReference type="PROSITE" id="PS50119">
    <property type="entry name" value="ZF_BBOX"/>
    <property type="match status" value="1"/>
</dbReference>
<dbReference type="GO" id="GO:0016874">
    <property type="term" value="F:ligase activity"/>
    <property type="evidence" value="ECO:0007669"/>
    <property type="project" value="UniProtKB-KW"/>
</dbReference>
<dbReference type="InterPro" id="IPR013083">
    <property type="entry name" value="Znf_RING/FYVE/PHD"/>
</dbReference>
<dbReference type="InterPro" id="IPR027370">
    <property type="entry name" value="Znf-RING_euk"/>
</dbReference>
<evidence type="ECO:0000259" key="9">
    <source>
        <dbReference type="PROSITE" id="PS50119"/>
    </source>
</evidence>
<comment type="caution">
    <text evidence="10">The sequence shown here is derived from an EMBL/GenBank/DDBJ whole genome shotgun (WGS) entry which is preliminary data.</text>
</comment>
<keyword evidence="4" id="KW-0479">Metal-binding</keyword>
<evidence type="ECO:0000313" key="11">
    <source>
        <dbReference type="Proteomes" id="UP001166093"/>
    </source>
</evidence>
<evidence type="ECO:0000256" key="1">
    <source>
        <dbReference type="ARBA" id="ARBA00003888"/>
    </source>
</evidence>
<dbReference type="PROSITE" id="PS50089">
    <property type="entry name" value="ZF_RING_2"/>
    <property type="match status" value="1"/>
</dbReference>
<dbReference type="SMART" id="SM00336">
    <property type="entry name" value="BBOX"/>
    <property type="match status" value="1"/>
</dbReference>
<dbReference type="InterPro" id="IPR000315">
    <property type="entry name" value="Znf_B-box"/>
</dbReference>
<feature type="domain" description="RING-type" evidence="8">
    <location>
        <begin position="193"/>
        <end position="241"/>
    </location>
</feature>
<evidence type="ECO:0000256" key="2">
    <source>
        <dbReference type="ARBA" id="ARBA00014725"/>
    </source>
</evidence>
<keyword evidence="11" id="KW-1185">Reference proteome</keyword>
<dbReference type="SUPFAM" id="SSF57845">
    <property type="entry name" value="B-box zinc-binding domain"/>
    <property type="match status" value="1"/>
</dbReference>
<comment type="function">
    <text evidence="1">May bind and stabilize microtubules during myotubes formation.</text>
</comment>
<organism evidence="10 11">
    <name type="scientific">Polyodon spathula</name>
    <name type="common">North American paddlefish</name>
    <name type="synonym">Squalus spathula</name>
    <dbReference type="NCBI Taxonomy" id="7913"/>
    <lineage>
        <taxon>Eukaryota</taxon>
        <taxon>Metazoa</taxon>
        <taxon>Chordata</taxon>
        <taxon>Craniata</taxon>
        <taxon>Vertebrata</taxon>
        <taxon>Euteleostomi</taxon>
        <taxon>Actinopterygii</taxon>
        <taxon>Chondrostei</taxon>
        <taxon>Acipenseriformes</taxon>
        <taxon>Polyodontidae</taxon>
        <taxon>Polyodon</taxon>
    </lineage>
</organism>
<feature type="domain" description="B box-type" evidence="9">
    <location>
        <begin position="284"/>
        <end position="326"/>
    </location>
</feature>
<sequence>MGCPVFPSGTDSDDVWWGRIWPILTVLINRRCCTQPPGVECRGQDKTVGAACSCFARKRKRLSVFILQTDNMSEVVLMDENYNKLLEQCEAQELEAPGGIATPQVYGQLLALYLLHNDIPHSHLRFKAVQGRPRLRSPFRCGPGPLIRDQGRPLHIYDRKADLGPSSLKMDFKTSNIIRPSSPMENLEKQLSCPICLEMFSKPVVILPCQHNLCRSCANDLYEAHNPYHYSGGIFRCPTCRFEVVLDRHGVHGLQRNLLVENIIDIYKQQLVSNTSPHLKSKENDEPTCEEHEDEKINIYCITCQVPTCSMCKVFGVHKDCEVSPLQNIYQTKKTELSNCIDMLVAGNSYVQAVLSQLEDVCKTITENSQSQKQSLGEKFDMLYAILEEKKAELLNKISQEQEEKTAYVHTLVQQYKDQLQGSSQLVETAIQTMDQPGVAEFLMNSKDLITKTRDAAKLSVVQKTEPEATRRRAFGLVAQAYTSITADDFAAFVGYSVEEAVKGVVSQGWQADPNTRMVMPRKPDPPPVSMVPNEQQLARLTDYVAFLEN</sequence>
<dbReference type="InterPro" id="IPR033492">
    <property type="entry name" value="Trim54_Bbox2_Zfn"/>
</dbReference>
<dbReference type="Pfam" id="PF13445">
    <property type="entry name" value="zf-RING_UBOX"/>
    <property type="match status" value="1"/>
</dbReference>
<dbReference type="InterPro" id="IPR050143">
    <property type="entry name" value="TRIM/RBCC"/>
</dbReference>
<dbReference type="SMART" id="SM00184">
    <property type="entry name" value="RING"/>
    <property type="match status" value="1"/>
</dbReference>
<name>A0ABS2YLQ8_POLSP</name>
<dbReference type="InterPro" id="IPR033464">
    <property type="entry name" value="CSN8_PSD8_EIF3K"/>
</dbReference>
<evidence type="ECO:0000256" key="3">
    <source>
        <dbReference type="ARBA" id="ARBA00022701"/>
    </source>
</evidence>
<dbReference type="Pfam" id="PF10075">
    <property type="entry name" value="CSN8_PSD8_EIF3K"/>
    <property type="match status" value="1"/>
</dbReference>
<dbReference type="Gene3D" id="1.20.5.170">
    <property type="match status" value="1"/>
</dbReference>
<gene>
    <name evidence="10" type="primary">Trim63_2</name>
    <name evidence="10" type="ORF">GTO93_0021371</name>
</gene>
<keyword evidence="6" id="KW-0862">Zinc</keyword>
<evidence type="ECO:0000313" key="10">
    <source>
        <dbReference type="EMBL" id="MBN3287537.1"/>
    </source>
</evidence>
<dbReference type="Proteomes" id="UP001166093">
    <property type="component" value="Unassembled WGS sequence"/>
</dbReference>
<keyword evidence="3" id="KW-0493">Microtubule</keyword>
<dbReference type="Pfam" id="PF00643">
    <property type="entry name" value="zf-B_box"/>
    <property type="match status" value="1"/>
</dbReference>
<dbReference type="InterPro" id="IPR017907">
    <property type="entry name" value="Znf_RING_CS"/>
</dbReference>
<dbReference type="SUPFAM" id="SSF57850">
    <property type="entry name" value="RING/U-box"/>
    <property type="match status" value="1"/>
</dbReference>